<protein>
    <submittedName>
        <fullName evidence="2">24365_t:CDS:1</fullName>
    </submittedName>
</protein>
<feature type="compositionally biased region" description="Basic and acidic residues" evidence="1">
    <location>
        <begin position="198"/>
        <end position="209"/>
    </location>
</feature>
<reference evidence="2" key="1">
    <citation type="submission" date="2021-06" db="EMBL/GenBank/DDBJ databases">
        <authorList>
            <person name="Kallberg Y."/>
            <person name="Tangrot J."/>
            <person name="Rosling A."/>
        </authorList>
    </citation>
    <scope>NUCLEOTIDE SEQUENCE</scope>
    <source>
        <strain evidence="2">FL966</strain>
    </source>
</reference>
<dbReference type="EMBL" id="CAJVQA010033443">
    <property type="protein sequence ID" value="CAG8804470.1"/>
    <property type="molecule type" value="Genomic_DNA"/>
</dbReference>
<feature type="compositionally biased region" description="Acidic residues" evidence="1">
    <location>
        <begin position="185"/>
        <end position="194"/>
    </location>
</feature>
<evidence type="ECO:0000313" key="2">
    <source>
        <dbReference type="EMBL" id="CAG8804470.1"/>
    </source>
</evidence>
<evidence type="ECO:0000256" key="1">
    <source>
        <dbReference type="SAM" id="MobiDB-lite"/>
    </source>
</evidence>
<feature type="compositionally biased region" description="Basic and acidic residues" evidence="1">
    <location>
        <begin position="170"/>
        <end position="184"/>
    </location>
</feature>
<comment type="caution">
    <text evidence="2">The sequence shown here is derived from an EMBL/GenBank/DDBJ whole genome shotgun (WGS) entry which is preliminary data.</text>
</comment>
<name>A0A9N9K1R3_9GLOM</name>
<feature type="non-terminal residue" evidence="2">
    <location>
        <position position="209"/>
    </location>
</feature>
<dbReference type="AlphaFoldDB" id="A0A9N9K1R3"/>
<sequence length="209" mass="24685">RDAANLFDVAYAFGYVAQQYEDDIDRFGYQMQQKLEKRWADWEQPLLLLAIIFYSQYCVQALSNINIFFLEQITCWIEYYYEMWFGVKPKCVALELTEYYMRCGDMSMNNAIKLTLLRYWEFAAIDQKEIGKDSFKAQDVVISNEEITPTPHCEFQSESNLEPINDMNGPDEHVPMSDSDKIPNDDYESEDYDSNDYASDKSESIIREW</sequence>
<evidence type="ECO:0000313" key="3">
    <source>
        <dbReference type="Proteomes" id="UP000789759"/>
    </source>
</evidence>
<gene>
    <name evidence="2" type="ORF">CPELLU_LOCUS18004</name>
</gene>
<organism evidence="2 3">
    <name type="scientific">Cetraspora pellucida</name>
    <dbReference type="NCBI Taxonomy" id="1433469"/>
    <lineage>
        <taxon>Eukaryota</taxon>
        <taxon>Fungi</taxon>
        <taxon>Fungi incertae sedis</taxon>
        <taxon>Mucoromycota</taxon>
        <taxon>Glomeromycotina</taxon>
        <taxon>Glomeromycetes</taxon>
        <taxon>Diversisporales</taxon>
        <taxon>Gigasporaceae</taxon>
        <taxon>Cetraspora</taxon>
    </lineage>
</organism>
<dbReference type="Proteomes" id="UP000789759">
    <property type="component" value="Unassembled WGS sequence"/>
</dbReference>
<keyword evidence="3" id="KW-1185">Reference proteome</keyword>
<feature type="region of interest" description="Disordered" evidence="1">
    <location>
        <begin position="160"/>
        <end position="209"/>
    </location>
</feature>
<proteinExistence type="predicted"/>
<accession>A0A9N9K1R3</accession>
<feature type="non-terminal residue" evidence="2">
    <location>
        <position position="1"/>
    </location>
</feature>